<comment type="similarity">
    <text evidence="1">Belongs to the low molecular weight phosphotyrosine protein phosphatase family.</text>
</comment>
<name>A0ABU7J3H4_9GAMM</name>
<dbReference type="InterPro" id="IPR050438">
    <property type="entry name" value="LMW_PTPase"/>
</dbReference>
<evidence type="ECO:0000259" key="5">
    <source>
        <dbReference type="SMART" id="SM00226"/>
    </source>
</evidence>
<feature type="domain" description="Phosphotyrosine protein phosphatase I" evidence="5">
    <location>
        <begin position="2"/>
        <end position="150"/>
    </location>
</feature>
<dbReference type="GO" id="GO:0004725">
    <property type="term" value="F:protein tyrosine phosphatase activity"/>
    <property type="evidence" value="ECO:0007669"/>
    <property type="project" value="UniProtKB-EC"/>
</dbReference>
<comment type="caution">
    <text evidence="6">The sequence shown here is derived from an EMBL/GenBank/DDBJ whole genome shotgun (WGS) entry which is preliminary data.</text>
</comment>
<dbReference type="PANTHER" id="PTHR11717:SF7">
    <property type="entry name" value="LOW MOLECULAR WEIGHT PHOSPHOTYROSINE PROTEIN PHOSPHATASE"/>
    <property type="match status" value="1"/>
</dbReference>
<proteinExistence type="inferred from homology"/>
<protein>
    <recommendedName>
        <fullName evidence="2">protein-tyrosine-phosphatase</fullName>
        <ecNumber evidence="2">3.1.3.48</ecNumber>
    </recommendedName>
</protein>
<evidence type="ECO:0000313" key="6">
    <source>
        <dbReference type="EMBL" id="MEE2000577.1"/>
    </source>
</evidence>
<dbReference type="Proteomes" id="UP001336314">
    <property type="component" value="Unassembled WGS sequence"/>
</dbReference>
<keyword evidence="7" id="KW-1185">Reference proteome</keyword>
<dbReference type="InterPro" id="IPR023485">
    <property type="entry name" value="Ptyr_pPase"/>
</dbReference>
<dbReference type="PRINTS" id="PR00719">
    <property type="entry name" value="LMWPTPASE"/>
</dbReference>
<dbReference type="RefSeq" id="WP_330127721.1">
    <property type="nucleotide sequence ID" value="NZ_JAUHLI010000003.1"/>
</dbReference>
<dbReference type="SUPFAM" id="SSF52788">
    <property type="entry name" value="Phosphotyrosine protein phosphatases I"/>
    <property type="match status" value="1"/>
</dbReference>
<dbReference type="InterPro" id="IPR036196">
    <property type="entry name" value="Ptyr_pPase_sf"/>
</dbReference>
<accession>A0ABU7J3H4</accession>
<dbReference type="SMART" id="SM00226">
    <property type="entry name" value="LMWPc"/>
    <property type="match status" value="1"/>
</dbReference>
<evidence type="ECO:0000256" key="3">
    <source>
        <dbReference type="ARBA" id="ARBA00022801"/>
    </source>
</evidence>
<dbReference type="EC" id="3.1.3.48" evidence="2"/>
<evidence type="ECO:0000256" key="1">
    <source>
        <dbReference type="ARBA" id="ARBA00011063"/>
    </source>
</evidence>
<organism evidence="6 7">
    <name type="scientific">Alkalimonas cellulosilytica</name>
    <dbReference type="NCBI Taxonomy" id="3058395"/>
    <lineage>
        <taxon>Bacteria</taxon>
        <taxon>Pseudomonadati</taxon>
        <taxon>Pseudomonadota</taxon>
        <taxon>Gammaproteobacteria</taxon>
        <taxon>Alkalimonas</taxon>
    </lineage>
</organism>
<dbReference type="PANTHER" id="PTHR11717">
    <property type="entry name" value="LOW MOLECULAR WEIGHT PROTEIN TYROSINE PHOSPHATASE"/>
    <property type="match status" value="1"/>
</dbReference>
<dbReference type="Pfam" id="PF01451">
    <property type="entry name" value="LMWPc"/>
    <property type="match status" value="1"/>
</dbReference>
<evidence type="ECO:0000313" key="7">
    <source>
        <dbReference type="Proteomes" id="UP001336314"/>
    </source>
</evidence>
<dbReference type="InterPro" id="IPR017867">
    <property type="entry name" value="Tyr_phospatase_low_mol_wt"/>
</dbReference>
<gene>
    <name evidence="6" type="ORF">QWY20_03860</name>
</gene>
<keyword evidence="3 6" id="KW-0378">Hydrolase</keyword>
<evidence type="ECO:0000256" key="4">
    <source>
        <dbReference type="ARBA" id="ARBA00022912"/>
    </source>
</evidence>
<evidence type="ECO:0000256" key="2">
    <source>
        <dbReference type="ARBA" id="ARBA00013064"/>
    </source>
</evidence>
<keyword evidence="4" id="KW-0904">Protein phosphatase</keyword>
<dbReference type="CDD" id="cd16343">
    <property type="entry name" value="LMWPTP"/>
    <property type="match status" value="1"/>
</dbReference>
<sequence length="159" mass="18239">MLKVLFVCLGNICRSPTAHAVFRDMAKQQGVDVEVESAGTSAYHQGALPDKRSQSVGLSRGYRFDGIYSRPVKDSDFAYYDRIYAMDMQNLHDLKQRCPAEYQHKLLLFLQHHPDFHLTREVPDPYYGGVRGFERVLDLIEQGALALLEELQRKHVRNG</sequence>
<reference evidence="6 7" key="1">
    <citation type="submission" date="2023-07" db="EMBL/GenBank/DDBJ databases">
        <title>Alkalimonas sp., MEB108 novel, alkaliphilic bacterium isolated from Lonar Lake, India.</title>
        <authorList>
            <person name="Joshi A."/>
            <person name="Thite S."/>
        </authorList>
    </citation>
    <scope>NUCLEOTIDE SEQUENCE [LARGE SCALE GENOMIC DNA]</scope>
    <source>
        <strain evidence="6 7">MEB108</strain>
    </source>
</reference>
<dbReference type="EMBL" id="JAUHLI010000003">
    <property type="protein sequence ID" value="MEE2000577.1"/>
    <property type="molecule type" value="Genomic_DNA"/>
</dbReference>
<dbReference type="Gene3D" id="3.40.50.2300">
    <property type="match status" value="1"/>
</dbReference>